<dbReference type="InterPro" id="IPR044068">
    <property type="entry name" value="CB"/>
</dbReference>
<dbReference type="PROSITE" id="PS51900">
    <property type="entry name" value="CB"/>
    <property type="match status" value="1"/>
</dbReference>
<dbReference type="CDD" id="cd00397">
    <property type="entry name" value="DNA_BRE_C"/>
    <property type="match status" value="1"/>
</dbReference>
<dbReference type="AlphaFoldDB" id="A0A2N0VHU2"/>
<proteinExistence type="inferred from homology"/>
<evidence type="ECO:0000259" key="7">
    <source>
        <dbReference type="PROSITE" id="PS51900"/>
    </source>
</evidence>
<evidence type="ECO:0008006" key="10">
    <source>
        <dbReference type="Google" id="ProtNLM"/>
    </source>
</evidence>
<dbReference type="GO" id="GO:0015074">
    <property type="term" value="P:DNA integration"/>
    <property type="evidence" value="ECO:0007669"/>
    <property type="project" value="UniProtKB-KW"/>
</dbReference>
<evidence type="ECO:0000259" key="6">
    <source>
        <dbReference type="PROSITE" id="PS51898"/>
    </source>
</evidence>
<organism evidence="8 9">
    <name type="scientific">Rhodohalobacter barkolensis</name>
    <dbReference type="NCBI Taxonomy" id="2053187"/>
    <lineage>
        <taxon>Bacteria</taxon>
        <taxon>Pseudomonadati</taxon>
        <taxon>Balneolota</taxon>
        <taxon>Balneolia</taxon>
        <taxon>Balneolales</taxon>
        <taxon>Balneolaceae</taxon>
        <taxon>Rhodohalobacter</taxon>
    </lineage>
</organism>
<accession>A0A2N0VHU2</accession>
<gene>
    <name evidence="8" type="ORF">CWD77_09275</name>
</gene>
<dbReference type="InterPro" id="IPR011010">
    <property type="entry name" value="DNA_brk_join_enz"/>
</dbReference>
<dbReference type="Pfam" id="PF00589">
    <property type="entry name" value="Phage_integrase"/>
    <property type="match status" value="1"/>
</dbReference>
<dbReference type="Gene3D" id="1.10.443.10">
    <property type="entry name" value="Intergrase catalytic core"/>
    <property type="match status" value="1"/>
</dbReference>
<dbReference type="PANTHER" id="PTHR30349:SF41">
    <property type="entry name" value="INTEGRASE_RECOMBINASE PROTEIN MJ0367-RELATED"/>
    <property type="match status" value="1"/>
</dbReference>
<dbReference type="EMBL" id="PISP01000002">
    <property type="protein sequence ID" value="PKD43739.1"/>
    <property type="molecule type" value="Genomic_DNA"/>
</dbReference>
<reference evidence="8 9" key="1">
    <citation type="submission" date="2017-11" db="EMBL/GenBank/DDBJ databases">
        <title>Rhodohalobacter 15182 sp. nov., isolated from a salt lake.</title>
        <authorList>
            <person name="Han S."/>
        </authorList>
    </citation>
    <scope>NUCLEOTIDE SEQUENCE [LARGE SCALE GENOMIC DNA]</scope>
    <source>
        <strain evidence="8 9">15182</strain>
    </source>
</reference>
<dbReference type="PANTHER" id="PTHR30349">
    <property type="entry name" value="PHAGE INTEGRASE-RELATED"/>
    <property type="match status" value="1"/>
</dbReference>
<dbReference type="InterPro" id="IPR002104">
    <property type="entry name" value="Integrase_catalytic"/>
</dbReference>
<dbReference type="Gene3D" id="1.10.150.130">
    <property type="match status" value="1"/>
</dbReference>
<evidence type="ECO:0000313" key="9">
    <source>
        <dbReference type="Proteomes" id="UP000233398"/>
    </source>
</evidence>
<sequence length="391" mass="46476">MAYLKKRGKIYYAKWHKSENGKSFSVQKSLKTRHKDVAEKMIRELNKLESLGKIDPLARSFDPIRELKKLEKPHHVSCKTVREAADRFLATKEHKSKATKEAYQWAIDHFIDHNNLVKADPLDITARHFEEIIFKPGIKTNTRHYYFRHFRAWWNWMLRKKFVDENLFEQIRPDMPEKRENTRPKMISVEELQKLFKAYDKHYEKVSKRDDFCFMKAQHWFKPLMMVYFYAGLRRNEAAYDPNLEYSGLKGENLIYENGELSYIYLPPTKGRKERQIPIIQELKESLEEYLKLRGKVKRKEYVFVYLGGAHAGRPVTGERAYKLFKDFLDDADLPSSRTIHGMRHQAVTTWIEKGFHTAEAGYMAGHSSQRVTEKYTHLTAKRLKEKMDSL</sequence>
<evidence type="ECO:0000256" key="3">
    <source>
        <dbReference type="ARBA" id="ARBA00023125"/>
    </source>
</evidence>
<dbReference type="PROSITE" id="PS51898">
    <property type="entry name" value="TYR_RECOMBINASE"/>
    <property type="match status" value="1"/>
</dbReference>
<name>A0A2N0VHU2_9BACT</name>
<dbReference type="InterPro" id="IPR050090">
    <property type="entry name" value="Tyrosine_recombinase_XerCD"/>
</dbReference>
<dbReference type="SUPFAM" id="SSF56349">
    <property type="entry name" value="DNA breaking-rejoining enzymes"/>
    <property type="match status" value="1"/>
</dbReference>
<dbReference type="InterPro" id="IPR013762">
    <property type="entry name" value="Integrase-like_cat_sf"/>
</dbReference>
<evidence type="ECO:0000313" key="8">
    <source>
        <dbReference type="EMBL" id="PKD43739.1"/>
    </source>
</evidence>
<protein>
    <recommendedName>
        <fullName evidence="10">Tyr recombinase domain-containing protein</fullName>
    </recommendedName>
</protein>
<dbReference type="GO" id="GO:0003677">
    <property type="term" value="F:DNA binding"/>
    <property type="evidence" value="ECO:0007669"/>
    <property type="project" value="UniProtKB-UniRule"/>
</dbReference>
<feature type="domain" description="Tyr recombinase" evidence="6">
    <location>
        <begin position="182"/>
        <end position="389"/>
    </location>
</feature>
<keyword evidence="2" id="KW-0229">DNA integration</keyword>
<dbReference type="RefSeq" id="WP_101073279.1">
    <property type="nucleotide sequence ID" value="NZ_PISP01000002.1"/>
</dbReference>
<keyword evidence="9" id="KW-1185">Reference proteome</keyword>
<dbReference type="GO" id="GO:0006310">
    <property type="term" value="P:DNA recombination"/>
    <property type="evidence" value="ECO:0007669"/>
    <property type="project" value="UniProtKB-KW"/>
</dbReference>
<keyword evidence="3 5" id="KW-0238">DNA-binding</keyword>
<dbReference type="InterPro" id="IPR010998">
    <property type="entry name" value="Integrase_recombinase_N"/>
</dbReference>
<dbReference type="Proteomes" id="UP000233398">
    <property type="component" value="Unassembled WGS sequence"/>
</dbReference>
<evidence type="ECO:0000256" key="4">
    <source>
        <dbReference type="ARBA" id="ARBA00023172"/>
    </source>
</evidence>
<dbReference type="OrthoDB" id="9801717at2"/>
<feature type="domain" description="Core-binding (CB)" evidence="7">
    <location>
        <begin position="79"/>
        <end position="158"/>
    </location>
</feature>
<keyword evidence="4" id="KW-0233">DNA recombination</keyword>
<evidence type="ECO:0000256" key="5">
    <source>
        <dbReference type="PROSITE-ProRule" id="PRU01248"/>
    </source>
</evidence>
<comment type="caution">
    <text evidence="8">The sequence shown here is derived from an EMBL/GenBank/DDBJ whole genome shotgun (WGS) entry which is preliminary data.</text>
</comment>
<evidence type="ECO:0000256" key="2">
    <source>
        <dbReference type="ARBA" id="ARBA00022908"/>
    </source>
</evidence>
<comment type="similarity">
    <text evidence="1">Belongs to the 'phage' integrase family.</text>
</comment>
<evidence type="ECO:0000256" key="1">
    <source>
        <dbReference type="ARBA" id="ARBA00008857"/>
    </source>
</evidence>